<sequence>MAAYDASVRSRRANALLFVACVAVAMVLASISAEVSPGKLLENIHRFPSYIIRLFYLENGQPVWTDIGEWFWGLQRWLRLLAETLLMAYVGTLLGALAAAGLAFLAAANVAPGRWTRVIVRRFCELCRTVPELVFALLFVIAFGLGPMAGVLAVVIHTLGALGKLFAEVVENIDMKPVEGISSTGAPWHVAMRFGALPQVLSNFTSYTLLRFEINVRGAAVMGFVGAGGIGQDLIEAIRKFYYSDVSAILVLILITVAVIDSLTSILRHRLIGLEGRN</sequence>
<dbReference type="InterPro" id="IPR000515">
    <property type="entry name" value="MetI-like"/>
</dbReference>
<feature type="transmembrane region" description="Helical" evidence="7">
    <location>
        <begin position="246"/>
        <end position="267"/>
    </location>
</feature>
<dbReference type="PANTHER" id="PTHR30043:SF1">
    <property type="entry name" value="ABC TRANSPORT SYSTEM PERMEASE PROTEIN P69"/>
    <property type="match status" value="1"/>
</dbReference>
<keyword evidence="6 7" id="KW-0472">Membrane</keyword>
<name>A0ABS8L0P8_9HYPH</name>
<keyword evidence="4 7" id="KW-0812">Transmembrane</keyword>
<evidence type="ECO:0000313" key="10">
    <source>
        <dbReference type="Proteomes" id="UP001198862"/>
    </source>
</evidence>
<evidence type="ECO:0000256" key="6">
    <source>
        <dbReference type="ARBA" id="ARBA00023136"/>
    </source>
</evidence>
<dbReference type="SUPFAM" id="SSF161098">
    <property type="entry name" value="MetI-like"/>
    <property type="match status" value="1"/>
</dbReference>
<keyword evidence="3" id="KW-1003">Cell membrane</keyword>
<proteinExistence type="inferred from homology"/>
<dbReference type="Proteomes" id="UP001198862">
    <property type="component" value="Unassembled WGS sequence"/>
</dbReference>
<keyword evidence="5 7" id="KW-1133">Transmembrane helix</keyword>
<comment type="subcellular location">
    <subcellularLocation>
        <location evidence="1 7">Cell membrane</location>
        <topology evidence="1 7">Multi-pass membrane protein</topology>
    </subcellularLocation>
</comment>
<evidence type="ECO:0000256" key="4">
    <source>
        <dbReference type="ARBA" id="ARBA00022692"/>
    </source>
</evidence>
<dbReference type="Gene3D" id="1.10.3720.10">
    <property type="entry name" value="MetI-like"/>
    <property type="match status" value="1"/>
</dbReference>
<dbReference type="PANTHER" id="PTHR30043">
    <property type="entry name" value="PHOSPHONATES TRANSPORT SYSTEM PERMEASE PROTEIN"/>
    <property type="match status" value="1"/>
</dbReference>
<dbReference type="CDD" id="cd06261">
    <property type="entry name" value="TM_PBP2"/>
    <property type="match status" value="1"/>
</dbReference>
<evidence type="ECO:0000313" key="9">
    <source>
        <dbReference type="EMBL" id="MCC8431919.1"/>
    </source>
</evidence>
<dbReference type="EMBL" id="JAJISD010000012">
    <property type="protein sequence ID" value="MCC8431919.1"/>
    <property type="molecule type" value="Genomic_DNA"/>
</dbReference>
<dbReference type="InterPro" id="IPR035906">
    <property type="entry name" value="MetI-like_sf"/>
</dbReference>
<evidence type="ECO:0000256" key="1">
    <source>
        <dbReference type="ARBA" id="ARBA00004651"/>
    </source>
</evidence>
<reference evidence="9 10" key="1">
    <citation type="submission" date="2021-11" db="EMBL/GenBank/DDBJ databases">
        <authorList>
            <person name="Lee D.-H."/>
            <person name="Kim S.-B."/>
        </authorList>
    </citation>
    <scope>NUCLEOTIDE SEQUENCE [LARGE SCALE GENOMIC DNA]</scope>
    <source>
        <strain evidence="9 10">KCTC 52223</strain>
    </source>
</reference>
<evidence type="ECO:0000256" key="7">
    <source>
        <dbReference type="RuleBase" id="RU363032"/>
    </source>
</evidence>
<feature type="domain" description="ABC transmembrane type-1" evidence="8">
    <location>
        <begin position="81"/>
        <end position="264"/>
    </location>
</feature>
<dbReference type="PROSITE" id="PS50928">
    <property type="entry name" value="ABC_TM1"/>
    <property type="match status" value="1"/>
</dbReference>
<protein>
    <submittedName>
        <fullName evidence="9">Phosphonate ABC transporter, permease protein PhnE</fullName>
    </submittedName>
</protein>
<keyword evidence="2 7" id="KW-0813">Transport</keyword>
<dbReference type="Pfam" id="PF00528">
    <property type="entry name" value="BPD_transp_1"/>
    <property type="match status" value="1"/>
</dbReference>
<organism evidence="9 10">
    <name type="scientific">Reyranella aquatilis</name>
    <dbReference type="NCBI Taxonomy" id="2035356"/>
    <lineage>
        <taxon>Bacteria</taxon>
        <taxon>Pseudomonadati</taxon>
        <taxon>Pseudomonadota</taxon>
        <taxon>Alphaproteobacteria</taxon>
        <taxon>Hyphomicrobiales</taxon>
        <taxon>Reyranellaceae</taxon>
        <taxon>Reyranella</taxon>
    </lineage>
</organism>
<evidence type="ECO:0000259" key="8">
    <source>
        <dbReference type="PROSITE" id="PS50928"/>
    </source>
</evidence>
<evidence type="ECO:0000256" key="5">
    <source>
        <dbReference type="ARBA" id="ARBA00022989"/>
    </source>
</evidence>
<dbReference type="InterPro" id="IPR005769">
    <property type="entry name" value="PhnE/PtxC"/>
</dbReference>
<comment type="caution">
    <text evidence="9">The sequence shown here is derived from an EMBL/GenBank/DDBJ whole genome shotgun (WGS) entry which is preliminary data.</text>
</comment>
<evidence type="ECO:0000256" key="3">
    <source>
        <dbReference type="ARBA" id="ARBA00022475"/>
    </source>
</evidence>
<feature type="transmembrane region" description="Helical" evidence="7">
    <location>
        <begin position="133"/>
        <end position="156"/>
    </location>
</feature>
<evidence type="ECO:0000256" key="2">
    <source>
        <dbReference type="ARBA" id="ARBA00022448"/>
    </source>
</evidence>
<keyword evidence="10" id="KW-1185">Reference proteome</keyword>
<feature type="transmembrane region" description="Helical" evidence="7">
    <location>
        <begin position="86"/>
        <end position="112"/>
    </location>
</feature>
<gene>
    <name evidence="9" type="primary">phnE</name>
    <name evidence="9" type="ORF">LJ725_23340</name>
</gene>
<accession>A0ABS8L0P8</accession>
<dbReference type="NCBIfam" id="TIGR01097">
    <property type="entry name" value="PhnE"/>
    <property type="match status" value="1"/>
</dbReference>
<comment type="similarity">
    <text evidence="7">Belongs to the binding-protein-dependent transport system permease family.</text>
</comment>